<evidence type="ECO:0000313" key="1">
    <source>
        <dbReference type="EMBL" id="EEG48334.1"/>
    </source>
</evidence>
<protein>
    <submittedName>
        <fullName evidence="1">Uncharacterized protein</fullName>
    </submittedName>
</protein>
<evidence type="ECO:0000313" key="2">
    <source>
        <dbReference type="Proteomes" id="UP000003100"/>
    </source>
</evidence>
<sequence>MNSSLPIIIGRLVSLLFLLMKKNKKKLAFFRNVLYTHRCCDMIAVKREVAVHCGRFSVERMSS</sequence>
<keyword evidence="2" id="KW-1185">Reference proteome</keyword>
<gene>
    <name evidence="1" type="ORF">RUMHYD_02775</name>
</gene>
<comment type="caution">
    <text evidence="1">The sequence shown here is derived from an EMBL/GenBank/DDBJ whole genome shotgun (WGS) entry which is preliminary data.</text>
</comment>
<reference evidence="1 2" key="2">
    <citation type="submission" date="2009-02" db="EMBL/GenBank/DDBJ databases">
        <title>Draft genome sequence of Blautia hydrogenotrophica DSM 10507 (Ruminococcus hydrogenotrophicus DSM 10507).</title>
        <authorList>
            <person name="Sudarsanam P."/>
            <person name="Ley R."/>
            <person name="Guruge J."/>
            <person name="Turnbaugh P.J."/>
            <person name="Mahowald M."/>
            <person name="Liep D."/>
            <person name="Gordon J."/>
        </authorList>
    </citation>
    <scope>NUCLEOTIDE SEQUENCE [LARGE SCALE GENOMIC DNA]</scope>
    <source>
        <strain evidence="2">DSM 10507 / JCM 14656 / S5a33</strain>
    </source>
</reference>
<proteinExistence type="predicted"/>
<dbReference type="PATRIC" id="fig|476272.21.peg.905"/>
<dbReference type="Proteomes" id="UP000003100">
    <property type="component" value="Unassembled WGS sequence"/>
</dbReference>
<dbReference type="EMBL" id="ACBZ01000153">
    <property type="protein sequence ID" value="EEG48334.1"/>
    <property type="molecule type" value="Genomic_DNA"/>
</dbReference>
<reference evidence="1 2" key="1">
    <citation type="submission" date="2009-01" db="EMBL/GenBank/DDBJ databases">
        <authorList>
            <person name="Fulton L."/>
            <person name="Clifton S."/>
            <person name="Fulton B."/>
            <person name="Xu J."/>
            <person name="Minx P."/>
            <person name="Pepin K.H."/>
            <person name="Johnson M."/>
            <person name="Bhonagiri V."/>
            <person name="Nash W.E."/>
            <person name="Mardis E.R."/>
            <person name="Wilson R.K."/>
        </authorList>
    </citation>
    <scope>NUCLEOTIDE SEQUENCE [LARGE SCALE GENOMIC DNA]</scope>
    <source>
        <strain evidence="2">DSM 10507 / JCM 14656 / S5a33</strain>
    </source>
</reference>
<dbReference type="HOGENOM" id="CLU_2876847_0_0_9"/>
<accession>C0CPH4</accession>
<dbReference type="eggNOG" id="ENOG502ZPX2">
    <property type="taxonomic scope" value="Bacteria"/>
</dbReference>
<name>C0CPH4_BLAHS</name>
<organism evidence="1 2">
    <name type="scientific">Blautia hydrogenotrophica (strain DSM 10507 / JCM 14656 / S5a33)</name>
    <name type="common">Ruminococcus hydrogenotrophicus</name>
    <dbReference type="NCBI Taxonomy" id="476272"/>
    <lineage>
        <taxon>Bacteria</taxon>
        <taxon>Bacillati</taxon>
        <taxon>Bacillota</taxon>
        <taxon>Clostridia</taxon>
        <taxon>Lachnospirales</taxon>
        <taxon>Lachnospiraceae</taxon>
        <taxon>Blautia</taxon>
    </lineage>
</organism>
<dbReference type="AlphaFoldDB" id="C0CPH4"/>